<keyword evidence="3 7" id="KW-0812">Transmembrane</keyword>
<keyword evidence="6" id="KW-0653">Protein transport</keyword>
<keyword evidence="6" id="KW-0813">Transport</keyword>
<comment type="subcellular location">
    <subcellularLocation>
        <location evidence="1">Cell membrane</location>
        <topology evidence="1">Multi-pass membrane protein</topology>
    </subcellularLocation>
    <subcellularLocation>
        <location evidence="6">Membrane</location>
        <topology evidence="6">Multi-pass membrane protein</topology>
    </subcellularLocation>
</comment>
<feature type="domain" description="MotA/TolQ/ExbB proton channel" evidence="8">
    <location>
        <begin position="83"/>
        <end position="160"/>
    </location>
</feature>
<dbReference type="GO" id="GO:0005886">
    <property type="term" value="C:plasma membrane"/>
    <property type="evidence" value="ECO:0007669"/>
    <property type="project" value="UniProtKB-SubCell"/>
</dbReference>
<keyword evidence="2" id="KW-1003">Cell membrane</keyword>
<evidence type="ECO:0000256" key="2">
    <source>
        <dbReference type="ARBA" id="ARBA00022475"/>
    </source>
</evidence>
<feature type="transmembrane region" description="Helical" evidence="7">
    <location>
        <begin position="127"/>
        <end position="149"/>
    </location>
</feature>
<evidence type="ECO:0000256" key="5">
    <source>
        <dbReference type="ARBA" id="ARBA00023136"/>
    </source>
</evidence>
<evidence type="ECO:0000313" key="9">
    <source>
        <dbReference type="EMBL" id="RAI34496.1"/>
    </source>
</evidence>
<evidence type="ECO:0000256" key="3">
    <source>
        <dbReference type="ARBA" id="ARBA00022692"/>
    </source>
</evidence>
<dbReference type="AlphaFoldDB" id="A0A327K965"/>
<accession>A0A327K965</accession>
<evidence type="ECO:0000259" key="8">
    <source>
        <dbReference type="Pfam" id="PF01618"/>
    </source>
</evidence>
<dbReference type="Pfam" id="PF01618">
    <property type="entry name" value="MotA_ExbB"/>
    <property type="match status" value="1"/>
</dbReference>
<proteinExistence type="inferred from homology"/>
<protein>
    <recommendedName>
        <fullName evidence="8">MotA/TolQ/ExbB proton channel domain-containing protein</fullName>
    </recommendedName>
</protein>
<keyword evidence="10" id="KW-1185">Reference proteome</keyword>
<comment type="similarity">
    <text evidence="6">Belongs to the exbB/tolQ family.</text>
</comment>
<dbReference type="InterPro" id="IPR002898">
    <property type="entry name" value="MotA_ExbB_proton_chnl"/>
</dbReference>
<evidence type="ECO:0000313" key="10">
    <source>
        <dbReference type="Proteomes" id="UP000248863"/>
    </source>
</evidence>
<organism evidence="9 10">
    <name type="scientific">Rhodoplanes elegans</name>
    <dbReference type="NCBI Taxonomy" id="29408"/>
    <lineage>
        <taxon>Bacteria</taxon>
        <taxon>Pseudomonadati</taxon>
        <taxon>Pseudomonadota</taxon>
        <taxon>Alphaproteobacteria</taxon>
        <taxon>Hyphomicrobiales</taxon>
        <taxon>Nitrobacteraceae</taxon>
        <taxon>Rhodoplanes</taxon>
    </lineage>
</organism>
<comment type="caution">
    <text evidence="9">The sequence shown here is derived from an EMBL/GenBank/DDBJ whole genome shotgun (WGS) entry which is preliminary data.</text>
</comment>
<dbReference type="RefSeq" id="WP_111359018.1">
    <property type="nucleotide sequence ID" value="NZ_NHSK01000146.1"/>
</dbReference>
<sequence length="171" mass="18782">MSFFTQLSELLLTPVQLAIQALFLLSLFESGRLVVQWALRWRGRRGFRTPAAGGFGALGGGYPLARRYADDPALTLDELDVAAMKQLELIRVATRVTPMLGLIATLIPMGPALVALTRNDVAQMSELLRSAFAAVVLALAAACLCFWIASVRRRWCAEELVAVKRRIEARP</sequence>
<dbReference type="EMBL" id="NPEU01000305">
    <property type="protein sequence ID" value="RAI34496.1"/>
    <property type="molecule type" value="Genomic_DNA"/>
</dbReference>
<reference evidence="9 10" key="1">
    <citation type="submission" date="2017-07" db="EMBL/GenBank/DDBJ databases">
        <title>Draft Genome Sequences of Select Purple Nonsulfur Bacteria.</title>
        <authorList>
            <person name="Lasarre B."/>
            <person name="Mckinlay J.B."/>
        </authorList>
    </citation>
    <scope>NUCLEOTIDE SEQUENCE [LARGE SCALE GENOMIC DNA]</scope>
    <source>
        <strain evidence="9 10">DSM 11907</strain>
    </source>
</reference>
<evidence type="ECO:0000256" key="4">
    <source>
        <dbReference type="ARBA" id="ARBA00022989"/>
    </source>
</evidence>
<dbReference type="OrthoDB" id="3178152at2"/>
<evidence type="ECO:0000256" key="1">
    <source>
        <dbReference type="ARBA" id="ARBA00004651"/>
    </source>
</evidence>
<keyword evidence="5 7" id="KW-0472">Membrane</keyword>
<dbReference type="Proteomes" id="UP000248863">
    <property type="component" value="Unassembled WGS sequence"/>
</dbReference>
<feature type="transmembrane region" description="Helical" evidence="7">
    <location>
        <begin position="92"/>
        <end position="115"/>
    </location>
</feature>
<keyword evidence="4 7" id="KW-1133">Transmembrane helix</keyword>
<name>A0A327K965_9BRAD</name>
<feature type="transmembrane region" description="Helical" evidence="7">
    <location>
        <begin position="17"/>
        <end position="39"/>
    </location>
</feature>
<evidence type="ECO:0000256" key="7">
    <source>
        <dbReference type="SAM" id="Phobius"/>
    </source>
</evidence>
<gene>
    <name evidence="9" type="ORF">CH338_20785</name>
</gene>
<dbReference type="GO" id="GO:0015031">
    <property type="term" value="P:protein transport"/>
    <property type="evidence" value="ECO:0007669"/>
    <property type="project" value="UniProtKB-KW"/>
</dbReference>
<evidence type="ECO:0000256" key="6">
    <source>
        <dbReference type="RuleBase" id="RU004057"/>
    </source>
</evidence>